<dbReference type="PROSITE" id="PS51371">
    <property type="entry name" value="CBS"/>
    <property type="match status" value="2"/>
</dbReference>
<feature type="domain" description="CBS" evidence="4">
    <location>
        <begin position="245"/>
        <end position="297"/>
    </location>
</feature>
<dbReference type="Gene3D" id="3.10.580.10">
    <property type="entry name" value="CBS-domain"/>
    <property type="match status" value="1"/>
</dbReference>
<dbReference type="PANTHER" id="PTHR43080:SF2">
    <property type="entry name" value="CBS DOMAIN-CONTAINING PROTEIN"/>
    <property type="match status" value="1"/>
</dbReference>
<dbReference type="OrthoDB" id="1640042at2"/>
<dbReference type="RefSeq" id="WP_037550442.1">
    <property type="nucleotide sequence ID" value="NZ_JNUP01000072.1"/>
</dbReference>
<gene>
    <name evidence="5" type="ORF">DC28_15415</name>
</gene>
<dbReference type="PROSITE" id="PS51094">
    <property type="entry name" value="PTS_EIIA_TYPE_2"/>
    <property type="match status" value="1"/>
</dbReference>
<dbReference type="SUPFAM" id="SSF54631">
    <property type="entry name" value="CBS-domain pair"/>
    <property type="match status" value="1"/>
</dbReference>
<protein>
    <submittedName>
        <fullName evidence="5">Uncharacterized protein</fullName>
    </submittedName>
</protein>
<dbReference type="InterPro" id="IPR046342">
    <property type="entry name" value="CBS_dom_sf"/>
</dbReference>
<dbReference type="Pfam" id="PF00571">
    <property type="entry name" value="CBS"/>
    <property type="match status" value="2"/>
</dbReference>
<dbReference type="SUPFAM" id="SSF55804">
    <property type="entry name" value="Phoshotransferase/anion transport protein"/>
    <property type="match status" value="1"/>
</dbReference>
<proteinExistence type="predicted"/>
<dbReference type="SMART" id="SM00116">
    <property type="entry name" value="CBS"/>
    <property type="match status" value="2"/>
</dbReference>
<evidence type="ECO:0000259" key="4">
    <source>
        <dbReference type="PROSITE" id="PS51371"/>
    </source>
</evidence>
<dbReference type="AlphaFoldDB" id="A0A098QSN8"/>
<keyword evidence="6" id="KW-1185">Reference proteome</keyword>
<dbReference type="InterPro" id="IPR000644">
    <property type="entry name" value="CBS_dom"/>
</dbReference>
<organism evidence="5 6">
    <name type="scientific">Spirochaeta lutea</name>
    <dbReference type="NCBI Taxonomy" id="1480694"/>
    <lineage>
        <taxon>Bacteria</taxon>
        <taxon>Pseudomonadati</taxon>
        <taxon>Spirochaetota</taxon>
        <taxon>Spirochaetia</taxon>
        <taxon>Spirochaetales</taxon>
        <taxon>Spirochaetaceae</taxon>
        <taxon>Spirochaeta</taxon>
    </lineage>
</organism>
<dbReference type="EMBL" id="JNUP01000072">
    <property type="protein sequence ID" value="KGE70855.1"/>
    <property type="molecule type" value="Genomic_DNA"/>
</dbReference>
<feature type="domain" description="CBS" evidence="4">
    <location>
        <begin position="159"/>
        <end position="220"/>
    </location>
</feature>
<sequence length="297" mass="33842">MKLLSLLDDRLVLWKAKTTTLDSMVEHMLDKLYQYEDVSASRKQVTELLNARKALGGMVFETGLAIPHARIPGLRDLWILPGVPAEPFWENEVEVRLVVLFLVPAEVSEYYLPVLSYLTRLSRDNDVFSQWIGQPTRDAFIDYTQKFQLKTSLEVRDIMSPEVISVNPEMKLREVADLLYKYSISYLPVLDKDGRLVGEITLHDIIRVGLPNYAFLVGDLGFMQSFEPFEHLIKNEDSILVADTMAKPGPHLAPDEKIFEAALEFAKTNRRQIPVLENKTLVGVLSITDLLKKVIRA</sequence>
<dbReference type="InterPro" id="IPR051257">
    <property type="entry name" value="Diverse_CBS-Domain"/>
</dbReference>
<keyword evidence="1 2" id="KW-0129">CBS domain</keyword>
<evidence type="ECO:0000256" key="1">
    <source>
        <dbReference type="ARBA" id="ARBA00023122"/>
    </source>
</evidence>
<dbReference type="InterPro" id="IPR002178">
    <property type="entry name" value="PTS_EIIA_type-2_dom"/>
</dbReference>
<reference evidence="5 6" key="1">
    <citation type="submission" date="2014-05" db="EMBL/GenBank/DDBJ databases">
        <title>De novo Genome Sequence of Spirocheata sp.</title>
        <authorList>
            <person name="Shivani Y."/>
            <person name="Subhash Y."/>
            <person name="Tushar L."/>
            <person name="Sasikala C."/>
            <person name="Ramana C.V."/>
        </authorList>
    </citation>
    <scope>NUCLEOTIDE SEQUENCE [LARGE SCALE GENOMIC DNA]</scope>
    <source>
        <strain evidence="5 6">JC230</strain>
    </source>
</reference>
<comment type="caution">
    <text evidence="5">The sequence shown here is derived from an EMBL/GenBank/DDBJ whole genome shotgun (WGS) entry which is preliminary data.</text>
</comment>
<dbReference type="InterPro" id="IPR016152">
    <property type="entry name" value="PTrfase/Anion_transptr"/>
</dbReference>
<dbReference type="Pfam" id="PF00359">
    <property type="entry name" value="PTS_EIIA_2"/>
    <property type="match status" value="1"/>
</dbReference>
<evidence type="ECO:0000313" key="5">
    <source>
        <dbReference type="EMBL" id="KGE70855.1"/>
    </source>
</evidence>
<evidence type="ECO:0000313" key="6">
    <source>
        <dbReference type="Proteomes" id="UP000029692"/>
    </source>
</evidence>
<dbReference type="STRING" id="1480694.DC28_15415"/>
<evidence type="ECO:0000256" key="2">
    <source>
        <dbReference type="PROSITE-ProRule" id="PRU00703"/>
    </source>
</evidence>
<feature type="domain" description="PTS EIIA type-2" evidence="3">
    <location>
        <begin position="5"/>
        <end position="147"/>
    </location>
</feature>
<accession>A0A098QSN8</accession>
<dbReference type="Gene3D" id="3.40.930.10">
    <property type="entry name" value="Mannitol-specific EII, Chain A"/>
    <property type="match status" value="1"/>
</dbReference>
<name>A0A098QSN8_9SPIO</name>
<dbReference type="eggNOG" id="COG1762">
    <property type="taxonomic scope" value="Bacteria"/>
</dbReference>
<dbReference type="PANTHER" id="PTHR43080">
    <property type="entry name" value="CBS DOMAIN-CONTAINING PROTEIN CBSX3, MITOCHONDRIAL"/>
    <property type="match status" value="1"/>
</dbReference>
<dbReference type="eggNOG" id="COG0517">
    <property type="taxonomic scope" value="Bacteria"/>
</dbReference>
<dbReference type="Proteomes" id="UP000029692">
    <property type="component" value="Unassembled WGS sequence"/>
</dbReference>
<evidence type="ECO:0000259" key="3">
    <source>
        <dbReference type="PROSITE" id="PS51094"/>
    </source>
</evidence>